<dbReference type="Gene3D" id="3.30.70.1200">
    <property type="entry name" value="Crispr-associated protein, domain 1"/>
    <property type="match status" value="1"/>
</dbReference>
<dbReference type="AlphaFoldDB" id="A0A1L7D5C2"/>
<dbReference type="CDD" id="cd09727">
    <property type="entry name" value="Cas6_I-E"/>
    <property type="match status" value="1"/>
</dbReference>
<accession>A0A1L7D5C2</accession>
<dbReference type="KEGG" id="cpho:CPHO_10450"/>
<dbReference type="Gene3D" id="3.30.70.1210">
    <property type="entry name" value="Crispr-associated protein, domain 2"/>
    <property type="match status" value="1"/>
</dbReference>
<sequence>MTYLSKMQLNPRRRATGKFLSSPRTLHAAVESCFPPHYQDENPRILWRLERVGHEATLWMVSEKVPSFEPLQEQAGWENAVTWETRDYDQLLNRLLAGQRYRFRLTVNPVMEKFCDDDKKRRVALFREEDQIDWLLRRADQLGIKLTTADDDAKPTFAVRESRSMRFRHEKRTVTLQRCTFEGALEVTDPELLRKALVGGIGKAKAYGFGLLTLAPYNES</sequence>
<protein>
    <recommendedName>
        <fullName evidence="3">CRISPR-associated protein Cse3</fullName>
    </recommendedName>
</protein>
<dbReference type="OrthoDB" id="9795689at2"/>
<dbReference type="SMART" id="SM01101">
    <property type="entry name" value="CRISPR_assoc"/>
    <property type="match status" value="1"/>
</dbReference>
<dbReference type="InterPro" id="IPR010179">
    <property type="entry name" value="CRISPR-assoc_prot_Cse3"/>
</dbReference>
<gene>
    <name evidence="1" type="ORF">CPHO_10450</name>
</gene>
<dbReference type="EMBL" id="CP009249">
    <property type="protein sequence ID" value="APT93241.1"/>
    <property type="molecule type" value="Genomic_DNA"/>
</dbReference>
<proteinExistence type="predicted"/>
<dbReference type="Proteomes" id="UP000185491">
    <property type="component" value="Chromosome"/>
</dbReference>
<dbReference type="SUPFAM" id="SSF117987">
    <property type="entry name" value="CRISPR-associated protein"/>
    <property type="match status" value="2"/>
</dbReference>
<dbReference type="Pfam" id="PF08798">
    <property type="entry name" value="CRISPR_assoc"/>
    <property type="match status" value="1"/>
</dbReference>
<reference evidence="1 2" key="1">
    <citation type="submission" date="2014-08" db="EMBL/GenBank/DDBJ databases">
        <title>Complete genome sequence of Corynebacterium phocae M408/89/1(T)(=DSM 44612(T)), isolated from the common seal (Phoca vitulina).</title>
        <authorList>
            <person name="Ruckert C."/>
            <person name="Albersmeier A."/>
            <person name="Winkler A."/>
            <person name="Kalinowski J."/>
        </authorList>
    </citation>
    <scope>NUCLEOTIDE SEQUENCE [LARGE SCALE GENOMIC DNA]</scope>
    <source>
        <strain evidence="1 2">M408/89/1</strain>
    </source>
</reference>
<dbReference type="NCBIfam" id="TIGR01907">
    <property type="entry name" value="casE_Cse3"/>
    <property type="match status" value="1"/>
</dbReference>
<evidence type="ECO:0000313" key="2">
    <source>
        <dbReference type="Proteomes" id="UP000185491"/>
    </source>
</evidence>
<evidence type="ECO:0008006" key="3">
    <source>
        <dbReference type="Google" id="ProtNLM"/>
    </source>
</evidence>
<evidence type="ECO:0000313" key="1">
    <source>
        <dbReference type="EMBL" id="APT93241.1"/>
    </source>
</evidence>
<keyword evidence="2" id="KW-1185">Reference proteome</keyword>
<organism evidence="1 2">
    <name type="scientific">Corynebacterium phocae</name>
    <dbReference type="NCBI Taxonomy" id="161895"/>
    <lineage>
        <taxon>Bacteria</taxon>
        <taxon>Bacillati</taxon>
        <taxon>Actinomycetota</taxon>
        <taxon>Actinomycetes</taxon>
        <taxon>Mycobacteriales</taxon>
        <taxon>Corynebacteriaceae</taxon>
        <taxon>Corynebacterium</taxon>
    </lineage>
</organism>
<name>A0A1L7D5C2_9CORY</name>
<dbReference type="STRING" id="161895.CPHO_10450"/>